<dbReference type="EC" id="3.5.1.4" evidence="3"/>
<protein>
    <submittedName>
        <fullName evidence="3">Amidase</fullName>
        <ecNumber evidence="3">3.5.1.4</ecNumber>
    </submittedName>
</protein>
<evidence type="ECO:0000259" key="2">
    <source>
        <dbReference type="Pfam" id="PF01425"/>
    </source>
</evidence>
<gene>
    <name evidence="3" type="primary">amdA</name>
    <name evidence="3" type="ORF">RUA4292_01524</name>
</gene>
<dbReference type="PANTHER" id="PTHR11895">
    <property type="entry name" value="TRANSAMIDASE"/>
    <property type="match status" value="1"/>
</dbReference>
<dbReference type="PANTHER" id="PTHR11895:SF7">
    <property type="entry name" value="GLUTAMYL-TRNA(GLN) AMIDOTRANSFERASE SUBUNIT A, MITOCHONDRIAL"/>
    <property type="match status" value="1"/>
</dbReference>
<dbReference type="Proteomes" id="UP000050783">
    <property type="component" value="Unassembled WGS sequence"/>
</dbReference>
<dbReference type="OrthoDB" id="9777859at2"/>
<proteinExistence type="inferred from homology"/>
<dbReference type="Pfam" id="PF01425">
    <property type="entry name" value="Amidase"/>
    <property type="match status" value="1"/>
</dbReference>
<dbReference type="InterPro" id="IPR006311">
    <property type="entry name" value="TAT_signal"/>
</dbReference>
<dbReference type="InterPro" id="IPR036928">
    <property type="entry name" value="AS_sf"/>
</dbReference>
<dbReference type="InterPro" id="IPR023631">
    <property type="entry name" value="Amidase_dom"/>
</dbReference>
<dbReference type="AlphaFoldDB" id="A0A0P1EXT0"/>
<keyword evidence="3" id="KW-0378">Hydrolase</keyword>
<comment type="similarity">
    <text evidence="1">Belongs to the amidase family.</text>
</comment>
<dbReference type="RefSeq" id="WP_058277040.1">
    <property type="nucleotide sequence ID" value="NZ_CYPU01000023.1"/>
</dbReference>
<accession>A0A0P1EXT0</accession>
<evidence type="ECO:0000256" key="1">
    <source>
        <dbReference type="ARBA" id="ARBA00009199"/>
    </source>
</evidence>
<reference evidence="3 4" key="1">
    <citation type="submission" date="2015-09" db="EMBL/GenBank/DDBJ databases">
        <authorList>
            <consortium name="Swine Surveillance"/>
        </authorList>
    </citation>
    <scope>NUCLEOTIDE SEQUENCE [LARGE SCALE GENOMIC DNA]</scope>
    <source>
        <strain evidence="3 4">CECT 4292</strain>
    </source>
</reference>
<dbReference type="SUPFAM" id="SSF75304">
    <property type="entry name" value="Amidase signature (AS) enzymes"/>
    <property type="match status" value="1"/>
</dbReference>
<dbReference type="InterPro" id="IPR000120">
    <property type="entry name" value="Amidase"/>
</dbReference>
<dbReference type="PROSITE" id="PS00571">
    <property type="entry name" value="AMIDASES"/>
    <property type="match status" value="1"/>
</dbReference>
<dbReference type="GO" id="GO:0004040">
    <property type="term" value="F:amidase activity"/>
    <property type="evidence" value="ECO:0007669"/>
    <property type="project" value="UniProtKB-EC"/>
</dbReference>
<dbReference type="PROSITE" id="PS51318">
    <property type="entry name" value="TAT"/>
    <property type="match status" value="1"/>
</dbReference>
<dbReference type="Gene3D" id="3.90.1300.10">
    <property type="entry name" value="Amidase signature (AS) domain"/>
    <property type="match status" value="1"/>
</dbReference>
<organism evidence="3 4">
    <name type="scientific">Ruegeria atlantica</name>
    <dbReference type="NCBI Taxonomy" id="81569"/>
    <lineage>
        <taxon>Bacteria</taxon>
        <taxon>Pseudomonadati</taxon>
        <taxon>Pseudomonadota</taxon>
        <taxon>Alphaproteobacteria</taxon>
        <taxon>Rhodobacterales</taxon>
        <taxon>Roseobacteraceae</taxon>
        <taxon>Ruegeria</taxon>
    </lineage>
</organism>
<dbReference type="EMBL" id="CYPU01000023">
    <property type="protein sequence ID" value="CUH47355.1"/>
    <property type="molecule type" value="Genomic_DNA"/>
</dbReference>
<evidence type="ECO:0000313" key="4">
    <source>
        <dbReference type="Proteomes" id="UP000050783"/>
    </source>
</evidence>
<evidence type="ECO:0000313" key="3">
    <source>
        <dbReference type="EMBL" id="CUH47355.1"/>
    </source>
</evidence>
<dbReference type="InterPro" id="IPR020556">
    <property type="entry name" value="Amidase_CS"/>
</dbReference>
<name>A0A0P1EXT0_9RHOB</name>
<sequence>MTESIETAPVLSRRALLKTASSAAACAIAPGWAMADTHSADLELCYMPASDLLTKFKAKDLSPVEVLEAQFRRTDAVEERLNNFIATYPEESLAAARASEDRYMKGEGLPLDGITIATKDELAIKGRPLTAGTLPLKDAIADETDPLAERLFADGAIPHAITTVPEMYFAGVTWSKAWGVTRNPWNTKYTVGGSSGGSGGALASGQTTLATGSDMGGSIRIPAAFCGLYGFKPPYGRVPASLGATFLLPSTSGPMARTLKDMILLQNNMAGPTPNSLTALRPKLTLPLEYDGVEGMRIAYNIDQGWAEIEPETLDLFMKAVEGLRSQGATLEEVDLGLGLTGPQIRLAITQALLSGAFGGQMKGLIAYADQLTSYGRYFAEVAATGMGPDEALAAANTIERLNILVQQAVFDNGYQALLSPTLNTSRVQADYDPVNDAPRINGKAVDPHAGLFQTPLWNLLNWYPVVSAPIGLTPYNMPAGMQIVANTFEDAICMQVAAAHEAVSPKLFSGELMPDIG</sequence>
<feature type="domain" description="Amidase" evidence="2">
    <location>
        <begin position="65"/>
        <end position="494"/>
    </location>
</feature>
<dbReference type="GeneID" id="55492771"/>